<protein>
    <recommendedName>
        <fullName evidence="4">Lipoprotein</fullName>
    </recommendedName>
</protein>
<dbReference type="Proteomes" id="UP001349994">
    <property type="component" value="Unassembled WGS sequence"/>
</dbReference>
<evidence type="ECO:0000313" key="2">
    <source>
        <dbReference type="EMBL" id="MEC4175205.1"/>
    </source>
</evidence>
<dbReference type="PROSITE" id="PS51257">
    <property type="entry name" value="PROKAR_LIPOPROTEIN"/>
    <property type="match status" value="1"/>
</dbReference>
<keyword evidence="1" id="KW-0732">Signal</keyword>
<feature type="chain" id="PRO_5046630316" description="Lipoprotein" evidence="1">
    <location>
        <begin position="24"/>
        <end position="289"/>
    </location>
</feature>
<proteinExistence type="predicted"/>
<feature type="signal peptide" evidence="1">
    <location>
        <begin position="1"/>
        <end position="23"/>
    </location>
</feature>
<name>A0ABU6IFM4_9ACTN</name>
<organism evidence="2 3">
    <name type="scientific">Adlercreutzia wanghongyangiae</name>
    <dbReference type="NCBI Taxonomy" id="3111451"/>
    <lineage>
        <taxon>Bacteria</taxon>
        <taxon>Bacillati</taxon>
        <taxon>Actinomycetota</taxon>
        <taxon>Coriobacteriia</taxon>
        <taxon>Eggerthellales</taxon>
        <taxon>Eggerthellaceae</taxon>
        <taxon>Adlercreutzia</taxon>
    </lineage>
</organism>
<evidence type="ECO:0000256" key="1">
    <source>
        <dbReference type="SAM" id="SignalP"/>
    </source>
</evidence>
<gene>
    <name evidence="2" type="ORF">VIN30_01935</name>
</gene>
<evidence type="ECO:0008006" key="4">
    <source>
        <dbReference type="Google" id="ProtNLM"/>
    </source>
</evidence>
<keyword evidence="3" id="KW-1185">Reference proteome</keyword>
<reference evidence="2 3" key="1">
    <citation type="submission" date="2024-01" db="EMBL/GenBank/DDBJ databases">
        <title>novel species in genus Adlercreutzia.</title>
        <authorList>
            <person name="Liu X."/>
        </authorList>
    </citation>
    <scope>NUCLEOTIDE SEQUENCE [LARGE SCALE GENOMIC DNA]</scope>
    <source>
        <strain evidence="2 3">R7</strain>
    </source>
</reference>
<sequence length="289" mass="30130">MKLSKTLRFTLVGALALGLVALAGCTAKGGTADEGTADSPNSADGTVSTALVAYANGDDVLFIDQETQTPYIPTNLDDATITFEGQEIDEDDLQAGNIVKVTGNGVMLESYPGQYPGITAVEVTEVGNPADAEQYADMVDTVFAAPDPAEVPVGSLDYKTAEAQVSVVLNAYSYEWSFDQADGTPDRVAQDGDFKNVDGTLLDGVADARIPGATDAFVAFSVNPTAVEVERTPLVSGKTAVDPAAEDEKVTCTVGADGTLALTIEPGYLYELSADFTQGEADYAFYTVS</sequence>
<dbReference type="EMBL" id="JAYMFF010000002">
    <property type="protein sequence ID" value="MEC4175205.1"/>
    <property type="molecule type" value="Genomic_DNA"/>
</dbReference>
<accession>A0ABU6IFM4</accession>
<evidence type="ECO:0000313" key="3">
    <source>
        <dbReference type="Proteomes" id="UP001349994"/>
    </source>
</evidence>
<dbReference type="RefSeq" id="WP_326424999.1">
    <property type="nucleotide sequence ID" value="NZ_JAYMFF010000002.1"/>
</dbReference>
<comment type="caution">
    <text evidence="2">The sequence shown here is derived from an EMBL/GenBank/DDBJ whole genome shotgun (WGS) entry which is preliminary data.</text>
</comment>